<evidence type="ECO:0000313" key="3">
    <source>
        <dbReference type="Proteomes" id="UP000199493"/>
    </source>
</evidence>
<dbReference type="Pfam" id="PF02492">
    <property type="entry name" value="cobW"/>
    <property type="match status" value="1"/>
</dbReference>
<dbReference type="RefSeq" id="WP_089675236.1">
    <property type="nucleotide sequence ID" value="NZ_FODB01000018.1"/>
</dbReference>
<dbReference type="InterPro" id="IPR027417">
    <property type="entry name" value="P-loop_NTPase"/>
</dbReference>
<dbReference type="GO" id="GO:0005737">
    <property type="term" value="C:cytoplasm"/>
    <property type="evidence" value="ECO:0007669"/>
    <property type="project" value="TreeGrafter"/>
</dbReference>
<organism evidence="2 3">
    <name type="scientific">Vreelandella aquamarina</name>
    <dbReference type="NCBI Taxonomy" id="77097"/>
    <lineage>
        <taxon>Bacteria</taxon>
        <taxon>Pseudomonadati</taxon>
        <taxon>Pseudomonadota</taxon>
        <taxon>Gammaproteobacteria</taxon>
        <taxon>Oceanospirillales</taxon>
        <taxon>Halomonadaceae</taxon>
        <taxon>Vreelandella</taxon>
    </lineage>
</organism>
<dbReference type="EMBL" id="FODB01000018">
    <property type="protein sequence ID" value="SEN63377.1"/>
    <property type="molecule type" value="Genomic_DNA"/>
</dbReference>
<sequence>MAAASRVPVHIVTGFLGSGKTTLIHSLIEQKPVDEKWAILVNEFGQIGIDQAMFDARDDVVVKGLPGGCLCCQLAFVLQAALVNLLARSKPDRVIIEPSGLGHPAGLLDLLRGEAFQDVVTVQDIIATLDPRRLDEARVREHDTFQDQLHMADAIAITMGEQASSAQHQQAQQFIGTLWPARKWVYTVEEGVLPVSLILDSGQARQQDQPAMPAEHQALAASPSLEGAFFDFPPPPGQPQQQTATALGYTSTGLRWHPTERFGLDHLAHCIGELPATARVKGVFHTTDGWKRFNRADGALSVVSSAWRQDSRLEVITPESFEHAALIAALLIKLHASSVGLS</sequence>
<dbReference type="PANTHER" id="PTHR13748">
    <property type="entry name" value="COBW-RELATED"/>
    <property type="match status" value="1"/>
</dbReference>
<gene>
    <name evidence="2" type="ORF">SAMN04490369_10184</name>
</gene>
<name>A0A1H8I598_9GAMM</name>
<dbReference type="Proteomes" id="UP000199493">
    <property type="component" value="Unassembled WGS sequence"/>
</dbReference>
<dbReference type="InterPro" id="IPR003495">
    <property type="entry name" value="CobW/HypB/UreG_nucleotide-bd"/>
</dbReference>
<dbReference type="PANTHER" id="PTHR13748:SF46">
    <property type="entry name" value="ZINC CHAPERONE YEIR"/>
    <property type="match status" value="1"/>
</dbReference>
<dbReference type="AlphaFoldDB" id="A0A1H8I598"/>
<protein>
    <submittedName>
        <fullName evidence="2">GTPase, G3E family</fullName>
    </submittedName>
</protein>
<dbReference type="SUPFAM" id="SSF52540">
    <property type="entry name" value="P-loop containing nucleoside triphosphate hydrolases"/>
    <property type="match status" value="1"/>
</dbReference>
<dbReference type="STRING" id="77097.SAMN04490369_10184"/>
<evidence type="ECO:0000259" key="1">
    <source>
        <dbReference type="Pfam" id="PF02492"/>
    </source>
</evidence>
<dbReference type="InterPro" id="IPR051316">
    <property type="entry name" value="Zinc-reg_GTPase_activator"/>
</dbReference>
<dbReference type="Gene3D" id="3.40.50.300">
    <property type="entry name" value="P-loop containing nucleotide triphosphate hydrolases"/>
    <property type="match status" value="1"/>
</dbReference>
<reference evidence="2 3" key="1">
    <citation type="submission" date="2016-10" db="EMBL/GenBank/DDBJ databases">
        <authorList>
            <person name="de Groot N.N."/>
        </authorList>
    </citation>
    <scope>NUCLEOTIDE SEQUENCE [LARGE SCALE GENOMIC DNA]</scope>
    <source>
        <strain evidence="2 3">558</strain>
    </source>
</reference>
<evidence type="ECO:0000313" key="2">
    <source>
        <dbReference type="EMBL" id="SEN63377.1"/>
    </source>
</evidence>
<feature type="domain" description="CobW/HypB/UreG nucleotide-binding" evidence="1">
    <location>
        <begin position="8"/>
        <end position="177"/>
    </location>
</feature>
<accession>A0A1H8I598</accession>
<proteinExistence type="predicted"/>